<accession>A0A4C1Z048</accession>
<sequence length="114" mass="12778">MGPEPKGDRDRNRQRNKCSLVVQNSTRVIYITERTVTRGRIIGILNVEHQETVRRITVRPTNLNNSAHETARPRRLPEIGALYLNGVMAGPLDLSRRRVGHPGEPRPSPIGPAT</sequence>
<proteinExistence type="predicted"/>
<name>A0A4C1Z048_EUMVA</name>
<evidence type="ECO:0000313" key="2">
    <source>
        <dbReference type="EMBL" id="GBP79965.1"/>
    </source>
</evidence>
<dbReference type="AlphaFoldDB" id="A0A4C1Z048"/>
<comment type="caution">
    <text evidence="2">The sequence shown here is derived from an EMBL/GenBank/DDBJ whole genome shotgun (WGS) entry which is preliminary data.</text>
</comment>
<evidence type="ECO:0000256" key="1">
    <source>
        <dbReference type="SAM" id="MobiDB-lite"/>
    </source>
</evidence>
<evidence type="ECO:0000313" key="3">
    <source>
        <dbReference type="Proteomes" id="UP000299102"/>
    </source>
</evidence>
<gene>
    <name evidence="2" type="ORF">EVAR_52963_1</name>
</gene>
<feature type="compositionally biased region" description="Pro residues" evidence="1">
    <location>
        <begin position="105"/>
        <end position="114"/>
    </location>
</feature>
<keyword evidence="3" id="KW-1185">Reference proteome</keyword>
<protein>
    <submittedName>
        <fullName evidence="2">Uncharacterized protein</fullName>
    </submittedName>
</protein>
<reference evidence="2 3" key="1">
    <citation type="journal article" date="2019" name="Commun. Biol.">
        <title>The bagworm genome reveals a unique fibroin gene that provides high tensile strength.</title>
        <authorList>
            <person name="Kono N."/>
            <person name="Nakamura H."/>
            <person name="Ohtoshi R."/>
            <person name="Tomita M."/>
            <person name="Numata K."/>
            <person name="Arakawa K."/>
        </authorList>
    </citation>
    <scope>NUCLEOTIDE SEQUENCE [LARGE SCALE GENOMIC DNA]</scope>
</reference>
<feature type="region of interest" description="Disordered" evidence="1">
    <location>
        <begin position="94"/>
        <end position="114"/>
    </location>
</feature>
<dbReference type="Proteomes" id="UP000299102">
    <property type="component" value="Unassembled WGS sequence"/>
</dbReference>
<dbReference type="EMBL" id="BGZK01001440">
    <property type="protein sequence ID" value="GBP79965.1"/>
    <property type="molecule type" value="Genomic_DNA"/>
</dbReference>
<organism evidence="2 3">
    <name type="scientific">Eumeta variegata</name>
    <name type="common">Bagworm moth</name>
    <name type="synonym">Eumeta japonica</name>
    <dbReference type="NCBI Taxonomy" id="151549"/>
    <lineage>
        <taxon>Eukaryota</taxon>
        <taxon>Metazoa</taxon>
        <taxon>Ecdysozoa</taxon>
        <taxon>Arthropoda</taxon>
        <taxon>Hexapoda</taxon>
        <taxon>Insecta</taxon>
        <taxon>Pterygota</taxon>
        <taxon>Neoptera</taxon>
        <taxon>Endopterygota</taxon>
        <taxon>Lepidoptera</taxon>
        <taxon>Glossata</taxon>
        <taxon>Ditrysia</taxon>
        <taxon>Tineoidea</taxon>
        <taxon>Psychidae</taxon>
        <taxon>Oiketicinae</taxon>
        <taxon>Eumeta</taxon>
    </lineage>
</organism>